<dbReference type="Proteomes" id="UP000182034">
    <property type="component" value="Unassembled WGS sequence"/>
</dbReference>
<evidence type="ECO:0000313" key="2">
    <source>
        <dbReference type="EMBL" id="SFZ96175.1"/>
    </source>
</evidence>
<dbReference type="RefSeq" id="WP_072411784.1">
    <property type="nucleotide sequence ID" value="NZ_FPKW01000016.1"/>
</dbReference>
<dbReference type="InterPro" id="IPR018637">
    <property type="entry name" value="DUF2059"/>
</dbReference>
<dbReference type="OrthoDB" id="1143459at2"/>
<proteinExistence type="predicted"/>
<accession>A0A1K2IUY7</accession>
<keyword evidence="3" id="KW-1185">Reference proteome</keyword>
<organism evidence="2 3">
    <name type="scientific">Chryseobacterium limigenitum</name>
    <dbReference type="NCBI Taxonomy" id="1612149"/>
    <lineage>
        <taxon>Bacteria</taxon>
        <taxon>Pseudomonadati</taxon>
        <taxon>Bacteroidota</taxon>
        <taxon>Flavobacteriia</taxon>
        <taxon>Flavobacteriales</taxon>
        <taxon>Weeksellaceae</taxon>
        <taxon>Chryseobacterium group</taxon>
        <taxon>Chryseobacterium</taxon>
    </lineage>
</organism>
<protein>
    <recommendedName>
        <fullName evidence="1">DUF2059 domain-containing protein</fullName>
    </recommendedName>
</protein>
<dbReference type="EMBL" id="FPKW01000016">
    <property type="protein sequence ID" value="SFZ96175.1"/>
    <property type="molecule type" value="Genomic_DNA"/>
</dbReference>
<sequence length="152" mass="17430">MKKAFCFAMFMVGVFAYSQTKQDKVKELISLSGVFPISKEAEKEFIFSYKKKYSHVPDSAWKSIEQKVNIDELINKVVDIYANKFNEKDIDQLLIFYKSEVGKKLIQNSPGMITEIQESTNNWGMKATQTINNDLEKMGYLQSPPPPMAPTK</sequence>
<evidence type="ECO:0000313" key="3">
    <source>
        <dbReference type="Proteomes" id="UP000182034"/>
    </source>
</evidence>
<gene>
    <name evidence="2" type="ORF">SAMN05216324_11686</name>
</gene>
<dbReference type="STRING" id="1612149.SAMN05216324_11686"/>
<evidence type="ECO:0000259" key="1">
    <source>
        <dbReference type="Pfam" id="PF09832"/>
    </source>
</evidence>
<name>A0A1K2IUY7_9FLAO</name>
<reference evidence="3" key="1">
    <citation type="submission" date="2016-10" db="EMBL/GenBank/DDBJ databases">
        <authorList>
            <person name="Varghese N."/>
            <person name="Submissions S."/>
        </authorList>
    </citation>
    <scope>NUCLEOTIDE SEQUENCE [LARGE SCALE GENOMIC DNA]</scope>
    <source>
        <strain evidence="3">SUR2</strain>
    </source>
</reference>
<dbReference type="AlphaFoldDB" id="A0A1K2IUY7"/>
<feature type="domain" description="DUF2059" evidence="1">
    <location>
        <begin position="71"/>
        <end position="129"/>
    </location>
</feature>
<dbReference type="Pfam" id="PF09832">
    <property type="entry name" value="DUF2059"/>
    <property type="match status" value="1"/>
</dbReference>